<dbReference type="SUPFAM" id="SSF54001">
    <property type="entry name" value="Cysteine proteinases"/>
    <property type="match status" value="1"/>
</dbReference>
<evidence type="ECO:0000313" key="8">
    <source>
        <dbReference type="Proteomes" id="UP000614714"/>
    </source>
</evidence>
<dbReference type="EMBL" id="JAEMHL010000005">
    <property type="protein sequence ID" value="MBJ6750836.1"/>
    <property type="molecule type" value="Genomic_DNA"/>
</dbReference>
<keyword evidence="2" id="KW-0645">Protease</keyword>
<dbReference type="Gene3D" id="3.90.1720.10">
    <property type="entry name" value="endopeptidase domain like (from Nostoc punctiforme)"/>
    <property type="match status" value="1"/>
</dbReference>
<dbReference type="InterPro" id="IPR038765">
    <property type="entry name" value="Papain-like_cys_pep_sf"/>
</dbReference>
<dbReference type="Proteomes" id="UP000614714">
    <property type="component" value="Unassembled WGS sequence"/>
</dbReference>
<accession>A0ABS0YEV1</accession>
<keyword evidence="8" id="KW-1185">Reference proteome</keyword>
<evidence type="ECO:0000256" key="2">
    <source>
        <dbReference type="ARBA" id="ARBA00022670"/>
    </source>
</evidence>
<name>A0ABS0YEV1_9BACT</name>
<protein>
    <submittedName>
        <fullName evidence="7">C40 family peptidase</fullName>
    </submittedName>
</protein>
<proteinExistence type="inferred from homology"/>
<sequence>MKTLLLAVIALSLAVIPLSSRTASGASVKKVVAVSYAPILNTPDFAGSFSGKVPLDPCRGVRPIEFIAMPGTLFCVENEQVQNGVKVLRVTSNDYPYPSKTGLFVDARFVEAAGPAAQERHAHLPELAEIQKRLLAALGKPYVWGGNVKDGVPLLRKYYPQGDPLVGVDCSGLLYQATDGFTPRNTSTLIGYGEAVPVAGLSAEAIAGKLKPLDLLVWNGHVMVVLDNDSVIESRMGCGGKPSGVMITPRLELVRQIMKTRKPADSFPKGSAGARSFVVRRWFPAAGR</sequence>
<dbReference type="PROSITE" id="PS51935">
    <property type="entry name" value="NLPC_P60"/>
    <property type="match status" value="1"/>
</dbReference>
<feature type="domain" description="NlpC/P60" evidence="6">
    <location>
        <begin position="124"/>
        <end position="278"/>
    </location>
</feature>
<dbReference type="RefSeq" id="WP_199389332.1">
    <property type="nucleotide sequence ID" value="NZ_JAEMHL010000005.1"/>
</dbReference>
<keyword evidence="4" id="KW-0788">Thiol protease</keyword>
<gene>
    <name evidence="7" type="ORF">JFN91_11480</name>
</gene>
<dbReference type="InterPro" id="IPR000064">
    <property type="entry name" value="NLP_P60_dom"/>
</dbReference>
<keyword evidence="5" id="KW-0732">Signal</keyword>
<organism evidence="7 8">
    <name type="scientific">Geomonas anaerohicana</name>
    <dbReference type="NCBI Taxonomy" id="2798583"/>
    <lineage>
        <taxon>Bacteria</taxon>
        <taxon>Pseudomonadati</taxon>
        <taxon>Thermodesulfobacteriota</taxon>
        <taxon>Desulfuromonadia</taxon>
        <taxon>Geobacterales</taxon>
        <taxon>Geobacteraceae</taxon>
        <taxon>Geomonas</taxon>
    </lineage>
</organism>
<feature type="chain" id="PRO_5046935648" evidence="5">
    <location>
        <begin position="26"/>
        <end position="288"/>
    </location>
</feature>
<feature type="signal peptide" evidence="5">
    <location>
        <begin position="1"/>
        <end position="25"/>
    </location>
</feature>
<reference evidence="7 8" key="1">
    <citation type="submission" date="2020-12" db="EMBL/GenBank/DDBJ databases">
        <title>Geomonas sp. Red421, isolated from paddy soil.</title>
        <authorList>
            <person name="Xu Z."/>
            <person name="Zhang Z."/>
            <person name="Masuda Y."/>
            <person name="Itoh H."/>
            <person name="Senoo K."/>
        </authorList>
    </citation>
    <scope>NUCLEOTIDE SEQUENCE [LARGE SCALE GENOMIC DNA]</scope>
    <source>
        <strain evidence="7 8">Red421</strain>
    </source>
</reference>
<evidence type="ECO:0000313" key="7">
    <source>
        <dbReference type="EMBL" id="MBJ6750836.1"/>
    </source>
</evidence>
<evidence type="ECO:0000256" key="4">
    <source>
        <dbReference type="ARBA" id="ARBA00022807"/>
    </source>
</evidence>
<evidence type="ECO:0000256" key="3">
    <source>
        <dbReference type="ARBA" id="ARBA00022801"/>
    </source>
</evidence>
<evidence type="ECO:0000256" key="5">
    <source>
        <dbReference type="SAM" id="SignalP"/>
    </source>
</evidence>
<comment type="caution">
    <text evidence="7">The sequence shown here is derived from an EMBL/GenBank/DDBJ whole genome shotgun (WGS) entry which is preliminary data.</text>
</comment>
<comment type="similarity">
    <text evidence="1">Belongs to the peptidase C40 family.</text>
</comment>
<evidence type="ECO:0000256" key="1">
    <source>
        <dbReference type="ARBA" id="ARBA00007074"/>
    </source>
</evidence>
<evidence type="ECO:0000259" key="6">
    <source>
        <dbReference type="PROSITE" id="PS51935"/>
    </source>
</evidence>
<keyword evidence="3" id="KW-0378">Hydrolase</keyword>